<evidence type="ECO:0000256" key="5">
    <source>
        <dbReference type="ARBA" id="ARBA00022989"/>
    </source>
</evidence>
<keyword evidence="5 8" id="KW-1133">Transmembrane helix</keyword>
<feature type="transmembrane region" description="Helical" evidence="8">
    <location>
        <begin position="172"/>
        <end position="189"/>
    </location>
</feature>
<dbReference type="Proteomes" id="UP001108123">
    <property type="component" value="Unassembled WGS sequence"/>
</dbReference>
<comment type="subcellular location">
    <subcellularLocation>
        <location evidence="1">Cell membrane</location>
    </subcellularLocation>
</comment>
<evidence type="ECO:0000256" key="7">
    <source>
        <dbReference type="ARBA" id="ARBA00023136"/>
    </source>
</evidence>
<accession>A0A9Q4FMT0</accession>
<keyword evidence="2" id="KW-1003">Cell membrane</keyword>
<protein>
    <recommendedName>
        <fullName evidence="9">Pycsar effector protein domain-containing protein</fullName>
    </recommendedName>
</protein>
<feature type="transmembrane region" description="Helical" evidence="8">
    <location>
        <begin position="27"/>
        <end position="47"/>
    </location>
</feature>
<organism evidence="10 11">
    <name type="scientific">Anaerosalibacter bizertensis</name>
    <dbReference type="NCBI Taxonomy" id="932217"/>
    <lineage>
        <taxon>Bacteria</taxon>
        <taxon>Bacillati</taxon>
        <taxon>Bacillota</taxon>
        <taxon>Tissierellia</taxon>
        <taxon>Tissierellales</taxon>
        <taxon>Sporanaerobacteraceae</taxon>
        <taxon>Anaerosalibacter</taxon>
    </lineage>
</organism>
<comment type="caution">
    <text evidence="10">The sequence shown here is derived from an EMBL/GenBank/DDBJ whole genome shotgun (WGS) entry which is preliminary data.</text>
</comment>
<evidence type="ECO:0000256" key="2">
    <source>
        <dbReference type="ARBA" id="ARBA00022475"/>
    </source>
</evidence>
<evidence type="ECO:0000313" key="10">
    <source>
        <dbReference type="EMBL" id="MCG4566065.1"/>
    </source>
</evidence>
<feature type="domain" description="Pycsar effector protein" evidence="9">
    <location>
        <begin position="17"/>
        <end position="189"/>
    </location>
</feature>
<evidence type="ECO:0000256" key="4">
    <source>
        <dbReference type="ARBA" id="ARBA00022741"/>
    </source>
</evidence>
<keyword evidence="4" id="KW-0547">Nucleotide-binding</keyword>
<sequence>MDISNNIEENKDIIKMLKEIFKNINEWLVFAETKNGILLSINGLFLFRLLDGLDKQSLCNSNLNVRMIWILLIIFSVAIIITLKSFFPNCSVFIFKNIGIYKNDCESSRNLIFYGDISQYDCPKLYLKDIYRHYFNINIDTENLNKYELDYAEEILINSKIAYFKYKSFKEALLLNGIGILLLLIFLFIS</sequence>
<evidence type="ECO:0000313" key="11">
    <source>
        <dbReference type="Proteomes" id="UP001108123"/>
    </source>
</evidence>
<keyword evidence="3 8" id="KW-0812">Transmembrane</keyword>
<feature type="transmembrane region" description="Helical" evidence="8">
    <location>
        <begin position="67"/>
        <end position="87"/>
    </location>
</feature>
<evidence type="ECO:0000256" key="1">
    <source>
        <dbReference type="ARBA" id="ARBA00004236"/>
    </source>
</evidence>
<dbReference type="Pfam" id="PF18967">
    <property type="entry name" value="PycTM"/>
    <property type="match status" value="1"/>
</dbReference>
<proteinExistence type="predicted"/>
<keyword evidence="7 8" id="KW-0472">Membrane</keyword>
<keyword evidence="11" id="KW-1185">Reference proteome</keyword>
<name>A0A9Q4FMT0_9FIRM</name>
<dbReference type="EMBL" id="JAKNID010000093">
    <property type="protein sequence ID" value="MCG4566065.1"/>
    <property type="molecule type" value="Genomic_DNA"/>
</dbReference>
<evidence type="ECO:0000256" key="3">
    <source>
        <dbReference type="ARBA" id="ARBA00022692"/>
    </source>
</evidence>
<evidence type="ECO:0000256" key="8">
    <source>
        <dbReference type="SAM" id="Phobius"/>
    </source>
</evidence>
<evidence type="ECO:0000259" key="9">
    <source>
        <dbReference type="Pfam" id="PF18967"/>
    </source>
</evidence>
<keyword evidence="6" id="KW-0051">Antiviral defense</keyword>
<dbReference type="RefSeq" id="WP_226808958.1">
    <property type="nucleotide sequence ID" value="NZ_JAJBNW010000128.1"/>
</dbReference>
<dbReference type="AlphaFoldDB" id="A0A9Q4FMT0"/>
<dbReference type="InterPro" id="IPR043760">
    <property type="entry name" value="PycTM_dom"/>
</dbReference>
<evidence type="ECO:0000256" key="6">
    <source>
        <dbReference type="ARBA" id="ARBA00023118"/>
    </source>
</evidence>
<reference evidence="10" key="1">
    <citation type="submission" date="2022-01" db="EMBL/GenBank/DDBJ databases">
        <title>Collection of gut derived symbiotic bacterial strains cultured from healthy donors.</title>
        <authorList>
            <person name="Lin H."/>
            <person name="Kohout C."/>
            <person name="Waligurski E."/>
            <person name="Pamer E.G."/>
        </authorList>
    </citation>
    <scope>NUCLEOTIDE SEQUENCE</scope>
    <source>
        <strain evidence="10">MSK.14.39</strain>
    </source>
</reference>
<gene>
    <name evidence="10" type="ORF">L0P62_11555</name>
</gene>